<gene>
    <name evidence="1" type="ORF">EVA_01377</name>
</gene>
<accession>J9DBS4</accession>
<dbReference type="EMBL" id="AMCI01000196">
    <property type="protein sequence ID" value="EJX10376.1"/>
    <property type="molecule type" value="Genomic_DNA"/>
</dbReference>
<reference evidence="1" key="1">
    <citation type="journal article" date="2012" name="PLoS ONE">
        <title>Gene sets for utilization of primary and secondary nutrition supplies in the distal gut of endangered iberian lynx.</title>
        <authorList>
            <person name="Alcaide M."/>
            <person name="Messina E."/>
            <person name="Richter M."/>
            <person name="Bargiela R."/>
            <person name="Peplies J."/>
            <person name="Huws S.A."/>
            <person name="Newbold C.J."/>
            <person name="Golyshin P.N."/>
            <person name="Simon M.A."/>
            <person name="Lopez G."/>
            <person name="Yakimov M.M."/>
            <person name="Ferrer M."/>
        </authorList>
    </citation>
    <scope>NUCLEOTIDE SEQUENCE</scope>
</reference>
<proteinExistence type="predicted"/>
<dbReference type="AlphaFoldDB" id="J9DBS4"/>
<organism evidence="1">
    <name type="scientific">gut metagenome</name>
    <dbReference type="NCBI Taxonomy" id="749906"/>
    <lineage>
        <taxon>unclassified sequences</taxon>
        <taxon>metagenomes</taxon>
        <taxon>organismal metagenomes</taxon>
    </lineage>
</organism>
<comment type="caution">
    <text evidence="1">The sequence shown here is derived from an EMBL/GenBank/DDBJ whole genome shotgun (WGS) entry which is preliminary data.</text>
</comment>
<protein>
    <submittedName>
        <fullName evidence="1">Uncharacterized protein</fullName>
    </submittedName>
</protein>
<name>J9DBS4_9ZZZZ</name>
<sequence>MMLLGNEIYFRRKAIIFELITKMSILQGNGISMYRLVKSDTSK</sequence>
<evidence type="ECO:0000313" key="1">
    <source>
        <dbReference type="EMBL" id="EJX10376.1"/>
    </source>
</evidence>